<dbReference type="RefSeq" id="WP_342884082.1">
    <property type="nucleotide sequence ID" value="NZ_JBBMQU010000023.1"/>
</dbReference>
<evidence type="ECO:0000256" key="2">
    <source>
        <dbReference type="ARBA" id="ARBA00022475"/>
    </source>
</evidence>
<name>A0ABU9U3T2_9GAMM</name>
<accession>A0ABU9U3T2</accession>
<feature type="transmembrane region" description="Helical" evidence="6">
    <location>
        <begin position="213"/>
        <end position="231"/>
    </location>
</feature>
<evidence type="ECO:0000256" key="6">
    <source>
        <dbReference type="SAM" id="Phobius"/>
    </source>
</evidence>
<feature type="transmembrane region" description="Helical" evidence="6">
    <location>
        <begin position="321"/>
        <end position="338"/>
    </location>
</feature>
<keyword evidence="4 6" id="KW-1133">Transmembrane helix</keyword>
<sequence length="401" mass="46106">MNSIAVISNGILNKFASVLLTLVIIQYYTPSEYAQFSSGYTIIAVFAGLFVMAIVNSVINSRVKFDRDVFYVFYNKIERYMLICVFLIISLICLLSSYIESVYKLRGLSSVILIISPLLLSLYFEALLQSLMIAEARYKTLVKINIIKVLVASTFMFVLIFSEVKMMDFVFFIVSLFLLFNATTYYVFVDKKVNNEINDTELAELKSGFHNSLRNLSLASLSVIIVNWLLQVTVSRSEVVEDLALFNLIFVFYSILVMLPTNAAQTMYKVILNEGTKSALLKSLQFSFFFGLIYVLLGTFLIENNFLNLFPEYQFEENAVFLYYILFSSVVVTLKQYFLKLLVFSNNTKLSMYSNFLWAIVNIVGVINYSNLDFLGFIYFLGHVLSLFLVVPYLVKFYREN</sequence>
<evidence type="ECO:0000256" key="4">
    <source>
        <dbReference type="ARBA" id="ARBA00022989"/>
    </source>
</evidence>
<feature type="transmembrane region" description="Helical" evidence="6">
    <location>
        <begin position="169"/>
        <end position="188"/>
    </location>
</feature>
<comment type="caution">
    <text evidence="7">The sequence shown here is derived from an EMBL/GenBank/DDBJ whole genome shotgun (WGS) entry which is preliminary data.</text>
</comment>
<keyword evidence="5 6" id="KW-0472">Membrane</keyword>
<protein>
    <recommendedName>
        <fullName evidence="9">Oligosaccharide flippase family protein</fullName>
    </recommendedName>
</protein>
<dbReference type="EMBL" id="JBBMQU010000023">
    <property type="protein sequence ID" value="MEM5551703.1"/>
    <property type="molecule type" value="Genomic_DNA"/>
</dbReference>
<evidence type="ECO:0000313" key="8">
    <source>
        <dbReference type="Proteomes" id="UP001388366"/>
    </source>
</evidence>
<feature type="transmembrane region" description="Helical" evidence="6">
    <location>
        <begin position="284"/>
        <end position="301"/>
    </location>
</feature>
<dbReference type="PANTHER" id="PTHR30250:SF11">
    <property type="entry name" value="O-ANTIGEN TRANSPORTER-RELATED"/>
    <property type="match status" value="1"/>
</dbReference>
<reference evidence="7 8" key="1">
    <citation type="submission" date="2024-03" db="EMBL/GenBank/DDBJ databases">
        <title>Community enrichment and isolation of bacterial strains for fucoidan degradation.</title>
        <authorList>
            <person name="Sichert A."/>
        </authorList>
    </citation>
    <scope>NUCLEOTIDE SEQUENCE [LARGE SCALE GENOMIC DNA]</scope>
    <source>
        <strain evidence="7 8">AS81</strain>
    </source>
</reference>
<evidence type="ECO:0000256" key="5">
    <source>
        <dbReference type="ARBA" id="ARBA00023136"/>
    </source>
</evidence>
<organism evidence="7 8">
    <name type="scientific">Pseudoalteromonas neustonica</name>
    <dbReference type="NCBI Taxonomy" id="1840331"/>
    <lineage>
        <taxon>Bacteria</taxon>
        <taxon>Pseudomonadati</taxon>
        <taxon>Pseudomonadota</taxon>
        <taxon>Gammaproteobacteria</taxon>
        <taxon>Alteromonadales</taxon>
        <taxon>Pseudoalteromonadaceae</taxon>
        <taxon>Pseudoalteromonas</taxon>
    </lineage>
</organism>
<evidence type="ECO:0000256" key="1">
    <source>
        <dbReference type="ARBA" id="ARBA00004651"/>
    </source>
</evidence>
<gene>
    <name evidence="7" type="ORF">WNY63_13285</name>
</gene>
<keyword evidence="2" id="KW-1003">Cell membrane</keyword>
<comment type="subcellular location">
    <subcellularLocation>
        <location evidence="1">Cell membrane</location>
        <topology evidence="1">Multi-pass membrane protein</topology>
    </subcellularLocation>
</comment>
<keyword evidence="8" id="KW-1185">Reference proteome</keyword>
<proteinExistence type="predicted"/>
<feature type="transmembrane region" description="Helical" evidence="6">
    <location>
        <begin position="80"/>
        <end position="99"/>
    </location>
</feature>
<feature type="transmembrane region" description="Helical" evidence="6">
    <location>
        <begin position="243"/>
        <end position="263"/>
    </location>
</feature>
<feature type="transmembrane region" description="Helical" evidence="6">
    <location>
        <begin position="350"/>
        <end position="370"/>
    </location>
</feature>
<evidence type="ECO:0000313" key="7">
    <source>
        <dbReference type="EMBL" id="MEM5551703.1"/>
    </source>
</evidence>
<feature type="transmembrane region" description="Helical" evidence="6">
    <location>
        <begin position="111"/>
        <end position="134"/>
    </location>
</feature>
<evidence type="ECO:0000256" key="3">
    <source>
        <dbReference type="ARBA" id="ARBA00022692"/>
    </source>
</evidence>
<dbReference type="PANTHER" id="PTHR30250">
    <property type="entry name" value="PST FAMILY PREDICTED COLANIC ACID TRANSPORTER"/>
    <property type="match status" value="1"/>
</dbReference>
<dbReference type="Proteomes" id="UP001388366">
    <property type="component" value="Unassembled WGS sequence"/>
</dbReference>
<feature type="transmembrane region" description="Helical" evidence="6">
    <location>
        <begin position="40"/>
        <end position="59"/>
    </location>
</feature>
<feature type="transmembrane region" description="Helical" evidence="6">
    <location>
        <begin position="146"/>
        <end position="163"/>
    </location>
</feature>
<feature type="transmembrane region" description="Helical" evidence="6">
    <location>
        <begin position="376"/>
        <end position="395"/>
    </location>
</feature>
<feature type="transmembrane region" description="Helical" evidence="6">
    <location>
        <begin position="12"/>
        <end position="28"/>
    </location>
</feature>
<evidence type="ECO:0008006" key="9">
    <source>
        <dbReference type="Google" id="ProtNLM"/>
    </source>
</evidence>
<keyword evidence="3 6" id="KW-0812">Transmembrane</keyword>
<dbReference type="InterPro" id="IPR050833">
    <property type="entry name" value="Poly_Biosynth_Transport"/>
</dbReference>